<keyword evidence="2" id="KW-1003">Cell membrane</keyword>
<dbReference type="PANTHER" id="PTHR43652">
    <property type="entry name" value="BASIC AMINO ACID ANTIPORTER YFCC-RELATED"/>
    <property type="match status" value="1"/>
</dbReference>
<feature type="transmembrane region" description="Helical" evidence="6">
    <location>
        <begin position="21"/>
        <end position="40"/>
    </location>
</feature>
<reference evidence="7" key="1">
    <citation type="submission" date="2021-02" db="EMBL/GenBank/DDBJ databases">
        <title>Infant gut strain persistence is associated with maternal origin, phylogeny, and functional potential including surface adhesion and iron acquisition.</title>
        <authorList>
            <person name="Lou Y.C."/>
        </authorList>
    </citation>
    <scope>NUCLEOTIDE SEQUENCE</scope>
    <source>
        <strain evidence="7">L3_106_000M1_dasL3_106_000M1_concoct_15</strain>
    </source>
</reference>
<keyword evidence="3 6" id="KW-0812">Transmembrane</keyword>
<feature type="transmembrane region" description="Helical" evidence="6">
    <location>
        <begin position="265"/>
        <end position="285"/>
    </location>
</feature>
<proteinExistence type="predicted"/>
<keyword evidence="5 6" id="KW-0472">Membrane</keyword>
<feature type="transmembrane region" description="Helical" evidence="6">
    <location>
        <begin position="362"/>
        <end position="382"/>
    </location>
</feature>
<dbReference type="GO" id="GO:0005886">
    <property type="term" value="C:plasma membrane"/>
    <property type="evidence" value="ECO:0007669"/>
    <property type="project" value="UniProtKB-SubCell"/>
</dbReference>
<evidence type="ECO:0000313" key="8">
    <source>
        <dbReference type="Proteomes" id="UP000754226"/>
    </source>
</evidence>
<name>A0A943EMA1_9FIRM</name>
<dbReference type="InterPro" id="IPR051679">
    <property type="entry name" value="DASS-Related_Transporters"/>
</dbReference>
<feature type="transmembrane region" description="Helical" evidence="6">
    <location>
        <begin position="170"/>
        <end position="192"/>
    </location>
</feature>
<feature type="transmembrane region" description="Helical" evidence="6">
    <location>
        <begin position="204"/>
        <end position="223"/>
    </location>
</feature>
<evidence type="ECO:0000256" key="1">
    <source>
        <dbReference type="ARBA" id="ARBA00004651"/>
    </source>
</evidence>
<feature type="transmembrane region" description="Helical" evidence="6">
    <location>
        <begin position="291"/>
        <end position="312"/>
    </location>
</feature>
<evidence type="ECO:0000313" key="7">
    <source>
        <dbReference type="EMBL" id="MBS5520472.1"/>
    </source>
</evidence>
<sequence length="475" mass="51937">MMDAKETDRIQPVKKMNFPHTFIIILAMIIVALILTWVVPAGMYDFIKTPSGQKVVDPATFRYIKSAGINPLLIPLYIIKSFSKRIDLMMVIFMAGSAFHVVTKTGALQAILAKGAKRFSNRLEVFIPVLTLIFGLICTTQGVNTFIPFAPVMVMLAMAMGLDSITGEAIMVLGGAIGFSTGTFNMFTTVVAQNIAELPTYSGLWYRAVCFVVFYIVTNIYLIRYAKKIKKNPEKSPMYDLDQLTRDNTATLDLDKTSELSGRMMIPLVLLVIAFAVIIYGAIVLKWGMSHMAAIFLTYTVVADLVIGTKANDVCKDILNGSKQMLGAAFIIGMATAISGIMNDGKITYTIVHAMAEALSGLPAIIIAPGMVIANTIINVFLTSGSGQAVAVMPILIPLADVLGVTRQTTVLAFNFGDGFCNYILPTSTALMGTLSVTNIPYDRWMRFMWKLFLIWLVTGCVMTFIAQMIHLGPM</sequence>
<accession>A0A943EMA1</accession>
<dbReference type="Pfam" id="PF03606">
    <property type="entry name" value="DcuC"/>
    <property type="match status" value="1"/>
</dbReference>
<organism evidence="7 8">
    <name type="scientific">Acidaminococcus intestini</name>
    <dbReference type="NCBI Taxonomy" id="187327"/>
    <lineage>
        <taxon>Bacteria</taxon>
        <taxon>Bacillati</taxon>
        <taxon>Bacillota</taxon>
        <taxon>Negativicutes</taxon>
        <taxon>Acidaminococcales</taxon>
        <taxon>Acidaminococcaceae</taxon>
        <taxon>Acidaminococcus</taxon>
    </lineage>
</organism>
<feature type="transmembrane region" description="Helical" evidence="6">
    <location>
        <begin position="91"/>
        <end position="113"/>
    </location>
</feature>
<comment type="caution">
    <text evidence="7">The sequence shown here is derived from an EMBL/GenBank/DDBJ whole genome shotgun (WGS) entry which is preliminary data.</text>
</comment>
<dbReference type="InterPro" id="IPR018385">
    <property type="entry name" value="C4_dicarb_anaerob_car-like"/>
</dbReference>
<evidence type="ECO:0000256" key="2">
    <source>
        <dbReference type="ARBA" id="ARBA00022475"/>
    </source>
</evidence>
<evidence type="ECO:0000256" key="5">
    <source>
        <dbReference type="ARBA" id="ARBA00023136"/>
    </source>
</evidence>
<comment type="subcellular location">
    <subcellularLocation>
        <location evidence="1">Cell membrane</location>
        <topology evidence="1">Multi-pass membrane protein</topology>
    </subcellularLocation>
</comment>
<dbReference type="PANTHER" id="PTHR43652:SF2">
    <property type="entry name" value="BASIC AMINO ACID ANTIPORTER YFCC-RELATED"/>
    <property type="match status" value="1"/>
</dbReference>
<feature type="transmembrane region" description="Helical" evidence="6">
    <location>
        <begin position="452"/>
        <end position="472"/>
    </location>
</feature>
<feature type="transmembrane region" description="Helical" evidence="6">
    <location>
        <begin position="125"/>
        <end position="158"/>
    </location>
</feature>
<evidence type="ECO:0000256" key="4">
    <source>
        <dbReference type="ARBA" id="ARBA00022989"/>
    </source>
</evidence>
<protein>
    <submittedName>
        <fullName evidence="7">YfcC family protein</fullName>
    </submittedName>
</protein>
<dbReference type="EMBL" id="JAGZCZ010000013">
    <property type="protein sequence ID" value="MBS5520472.1"/>
    <property type="molecule type" value="Genomic_DNA"/>
</dbReference>
<keyword evidence="4 6" id="KW-1133">Transmembrane helix</keyword>
<dbReference type="AlphaFoldDB" id="A0A943EMA1"/>
<feature type="transmembrane region" description="Helical" evidence="6">
    <location>
        <begin position="324"/>
        <end position="342"/>
    </location>
</feature>
<gene>
    <name evidence="7" type="ORF">KHX13_09230</name>
</gene>
<evidence type="ECO:0000256" key="3">
    <source>
        <dbReference type="ARBA" id="ARBA00022692"/>
    </source>
</evidence>
<evidence type="ECO:0000256" key="6">
    <source>
        <dbReference type="SAM" id="Phobius"/>
    </source>
</evidence>
<dbReference type="Proteomes" id="UP000754226">
    <property type="component" value="Unassembled WGS sequence"/>
</dbReference>